<name>A0A2R6VYK1_MARPO</name>
<evidence type="ECO:0000313" key="3">
    <source>
        <dbReference type="Proteomes" id="UP000244005"/>
    </source>
</evidence>
<sequence length="82" mass="9259">MDRSSGRNRLSSGRREVSDKLKIICNYERGARTARQSRSMVVEHWCRIGARRQERKTVQQDGSGTLVQNRSETPGPQDSLAG</sequence>
<accession>A0A2R6VYK1</accession>
<organism evidence="2 3">
    <name type="scientific">Marchantia polymorpha</name>
    <name type="common">Common liverwort</name>
    <name type="synonym">Marchantia aquatica</name>
    <dbReference type="NCBI Taxonomy" id="3197"/>
    <lineage>
        <taxon>Eukaryota</taxon>
        <taxon>Viridiplantae</taxon>
        <taxon>Streptophyta</taxon>
        <taxon>Embryophyta</taxon>
        <taxon>Marchantiophyta</taxon>
        <taxon>Marchantiopsida</taxon>
        <taxon>Marchantiidae</taxon>
        <taxon>Marchantiales</taxon>
        <taxon>Marchantiaceae</taxon>
        <taxon>Marchantia</taxon>
    </lineage>
</organism>
<keyword evidence="3" id="KW-1185">Reference proteome</keyword>
<protein>
    <submittedName>
        <fullName evidence="2">Uncharacterized protein</fullName>
    </submittedName>
</protein>
<dbReference type="EMBL" id="KZ773218">
    <property type="protein sequence ID" value="PTQ26677.1"/>
    <property type="molecule type" value="Genomic_DNA"/>
</dbReference>
<proteinExistence type="predicted"/>
<feature type="region of interest" description="Disordered" evidence="1">
    <location>
        <begin position="53"/>
        <end position="82"/>
    </location>
</feature>
<feature type="compositionally biased region" description="Polar residues" evidence="1">
    <location>
        <begin position="59"/>
        <end position="76"/>
    </location>
</feature>
<dbReference type="AlphaFoldDB" id="A0A2R6VYK1"/>
<dbReference type="Proteomes" id="UP000244005">
    <property type="component" value="Unassembled WGS sequence"/>
</dbReference>
<evidence type="ECO:0000256" key="1">
    <source>
        <dbReference type="SAM" id="MobiDB-lite"/>
    </source>
</evidence>
<reference evidence="3" key="1">
    <citation type="journal article" date="2017" name="Cell">
        <title>Insights into land plant evolution garnered from the Marchantia polymorpha genome.</title>
        <authorList>
            <person name="Bowman J.L."/>
            <person name="Kohchi T."/>
            <person name="Yamato K.T."/>
            <person name="Jenkins J."/>
            <person name="Shu S."/>
            <person name="Ishizaki K."/>
            <person name="Yamaoka S."/>
            <person name="Nishihama R."/>
            <person name="Nakamura Y."/>
            <person name="Berger F."/>
            <person name="Adam C."/>
            <person name="Aki S.S."/>
            <person name="Althoff F."/>
            <person name="Araki T."/>
            <person name="Arteaga-Vazquez M.A."/>
            <person name="Balasubrmanian S."/>
            <person name="Barry K."/>
            <person name="Bauer D."/>
            <person name="Boehm C.R."/>
            <person name="Briginshaw L."/>
            <person name="Caballero-Perez J."/>
            <person name="Catarino B."/>
            <person name="Chen F."/>
            <person name="Chiyoda S."/>
            <person name="Chovatia M."/>
            <person name="Davies K.M."/>
            <person name="Delmans M."/>
            <person name="Demura T."/>
            <person name="Dierschke T."/>
            <person name="Dolan L."/>
            <person name="Dorantes-Acosta A.E."/>
            <person name="Eklund D.M."/>
            <person name="Florent S.N."/>
            <person name="Flores-Sandoval E."/>
            <person name="Fujiyama A."/>
            <person name="Fukuzawa H."/>
            <person name="Galik B."/>
            <person name="Grimanelli D."/>
            <person name="Grimwood J."/>
            <person name="Grossniklaus U."/>
            <person name="Hamada T."/>
            <person name="Haseloff J."/>
            <person name="Hetherington A.J."/>
            <person name="Higo A."/>
            <person name="Hirakawa Y."/>
            <person name="Hundley H.N."/>
            <person name="Ikeda Y."/>
            <person name="Inoue K."/>
            <person name="Inoue S.I."/>
            <person name="Ishida S."/>
            <person name="Jia Q."/>
            <person name="Kakita M."/>
            <person name="Kanazawa T."/>
            <person name="Kawai Y."/>
            <person name="Kawashima T."/>
            <person name="Kennedy M."/>
            <person name="Kinose K."/>
            <person name="Kinoshita T."/>
            <person name="Kohara Y."/>
            <person name="Koide E."/>
            <person name="Komatsu K."/>
            <person name="Kopischke S."/>
            <person name="Kubo M."/>
            <person name="Kyozuka J."/>
            <person name="Lagercrantz U."/>
            <person name="Lin S.S."/>
            <person name="Lindquist E."/>
            <person name="Lipzen A.M."/>
            <person name="Lu C.W."/>
            <person name="De Luna E."/>
            <person name="Martienssen R.A."/>
            <person name="Minamino N."/>
            <person name="Mizutani M."/>
            <person name="Mizutani M."/>
            <person name="Mochizuki N."/>
            <person name="Monte I."/>
            <person name="Mosher R."/>
            <person name="Nagasaki H."/>
            <person name="Nakagami H."/>
            <person name="Naramoto S."/>
            <person name="Nishitani K."/>
            <person name="Ohtani M."/>
            <person name="Okamoto T."/>
            <person name="Okumura M."/>
            <person name="Phillips J."/>
            <person name="Pollak B."/>
            <person name="Reinders A."/>
            <person name="Rovekamp M."/>
            <person name="Sano R."/>
            <person name="Sawa S."/>
            <person name="Schmid M.W."/>
            <person name="Shirakawa M."/>
            <person name="Solano R."/>
            <person name="Spunde A."/>
            <person name="Suetsugu N."/>
            <person name="Sugano S."/>
            <person name="Sugiyama A."/>
            <person name="Sun R."/>
            <person name="Suzuki Y."/>
            <person name="Takenaka M."/>
            <person name="Takezawa D."/>
            <person name="Tomogane H."/>
            <person name="Tsuzuki M."/>
            <person name="Ueda T."/>
            <person name="Umeda M."/>
            <person name="Ward J.M."/>
            <person name="Watanabe Y."/>
            <person name="Yazaki K."/>
            <person name="Yokoyama R."/>
            <person name="Yoshitake Y."/>
            <person name="Yotsui I."/>
            <person name="Zachgo S."/>
            <person name="Schmutz J."/>
        </authorList>
    </citation>
    <scope>NUCLEOTIDE SEQUENCE [LARGE SCALE GENOMIC DNA]</scope>
    <source>
        <strain evidence="3">Tak-1</strain>
    </source>
</reference>
<gene>
    <name evidence="2" type="ORF">MARPO_0631s0002</name>
</gene>
<evidence type="ECO:0000313" key="2">
    <source>
        <dbReference type="EMBL" id="PTQ26677.1"/>
    </source>
</evidence>